<name>A0AB38E613_XANCH</name>
<dbReference type="Proteomes" id="UP000234166">
    <property type="component" value="Unassembled WGS sequence"/>
</dbReference>
<protein>
    <submittedName>
        <fullName evidence="2">Uncharacterized protein</fullName>
    </submittedName>
</protein>
<organism evidence="2 3">
    <name type="scientific">Xanthomonas campestris pv. phaseoli</name>
    <dbReference type="NCBI Taxonomy" id="317013"/>
    <lineage>
        <taxon>Bacteria</taxon>
        <taxon>Pseudomonadati</taxon>
        <taxon>Pseudomonadota</taxon>
        <taxon>Gammaproteobacteria</taxon>
        <taxon>Lysobacterales</taxon>
        <taxon>Lysobacteraceae</taxon>
        <taxon>Xanthomonas</taxon>
    </lineage>
</organism>
<gene>
    <name evidence="1" type="ORF">XAP6984_980045</name>
    <name evidence="2" type="ORF">XAP7430_970045</name>
</gene>
<dbReference type="EMBL" id="OCYS01000157">
    <property type="protein sequence ID" value="SON93033.1"/>
    <property type="molecule type" value="Genomic_DNA"/>
</dbReference>
<dbReference type="Proteomes" id="UP000234181">
    <property type="component" value="Unassembled WGS sequence"/>
</dbReference>
<evidence type="ECO:0000313" key="1">
    <source>
        <dbReference type="EMBL" id="SON89827.1"/>
    </source>
</evidence>
<keyword evidence="4" id="KW-1185">Reference proteome</keyword>
<accession>A0AB38E613</accession>
<evidence type="ECO:0000313" key="4">
    <source>
        <dbReference type="Proteomes" id="UP000234181"/>
    </source>
</evidence>
<dbReference type="EMBL" id="OCYT01000159">
    <property type="protein sequence ID" value="SON89827.1"/>
    <property type="molecule type" value="Genomic_DNA"/>
</dbReference>
<proteinExistence type="predicted"/>
<comment type="caution">
    <text evidence="2">The sequence shown here is derived from an EMBL/GenBank/DDBJ whole genome shotgun (WGS) entry which is preliminary data.</text>
</comment>
<evidence type="ECO:0000313" key="2">
    <source>
        <dbReference type="EMBL" id="SON93033.1"/>
    </source>
</evidence>
<dbReference type="AlphaFoldDB" id="A0AB38E613"/>
<reference evidence="3 4" key="1">
    <citation type="submission" date="2017-10" db="EMBL/GenBank/DDBJ databases">
        <authorList>
            <person name="Regsiter A."/>
            <person name="William W."/>
        </authorList>
    </citation>
    <scope>NUCLEOTIDE SEQUENCE [LARGE SCALE GENOMIC DNA]</scope>
    <source>
        <strain evidence="1 4">CFBP6984</strain>
        <strain evidence="2 3">CFBP7430</strain>
    </source>
</reference>
<evidence type="ECO:0000313" key="3">
    <source>
        <dbReference type="Proteomes" id="UP000234166"/>
    </source>
</evidence>
<sequence length="103" mass="11127">MCGDAMQRALLQRLPRVATREAGCCMQREAAITDLSLHVLMHRGAGAATRRLARRLHRPGIQTGSHSDLNKQAAAATCSAHRAAFRADCLVDATARFGILVHP</sequence>